<dbReference type="KEGG" id="ruj:E5Z56_01335"/>
<dbReference type="OrthoDB" id="2048320at2"/>
<accession>A0A4P8XT38</accession>
<dbReference type="AlphaFoldDB" id="A0A4P8XT38"/>
<evidence type="ECO:0000313" key="2">
    <source>
        <dbReference type="Proteomes" id="UP000301475"/>
    </source>
</evidence>
<dbReference type="RefSeq" id="WP_138156187.1">
    <property type="nucleotide sequence ID" value="NZ_CP039381.1"/>
</dbReference>
<dbReference type="Proteomes" id="UP000301475">
    <property type="component" value="Chromosome"/>
</dbReference>
<protein>
    <submittedName>
        <fullName evidence="1">Uncharacterized protein</fullName>
    </submittedName>
</protein>
<sequence length="68" mass="7700">MIYKVLDIIEPDFGCEGLPDGQVPMDDVVLLDEDNNKKVIKQGDMYLYQMDINVGDKVVIVDNKLKKA</sequence>
<gene>
    <name evidence="1" type="ORF">E5Z56_01335</name>
</gene>
<reference evidence="1 2" key="1">
    <citation type="submission" date="2019-04" db="EMBL/GenBank/DDBJ databases">
        <authorList>
            <person name="Embree M."/>
            <person name="Gaffney J.R."/>
        </authorList>
    </citation>
    <scope>NUCLEOTIDE SEQUENCE [LARGE SCALE GENOMIC DNA]</scope>
    <source>
        <strain evidence="1 2">JE7A12</strain>
    </source>
</reference>
<dbReference type="EMBL" id="CP039381">
    <property type="protein sequence ID" value="QCT06091.1"/>
    <property type="molecule type" value="Genomic_DNA"/>
</dbReference>
<organism evidence="1 2">
    <name type="scientific">Ruminococcus bovis</name>
    <dbReference type="NCBI Taxonomy" id="2564099"/>
    <lineage>
        <taxon>Bacteria</taxon>
        <taxon>Bacillati</taxon>
        <taxon>Bacillota</taxon>
        <taxon>Clostridia</taxon>
        <taxon>Eubacteriales</taxon>
        <taxon>Oscillospiraceae</taxon>
        <taxon>Ruminococcus</taxon>
    </lineage>
</organism>
<name>A0A4P8XT38_9FIRM</name>
<proteinExistence type="predicted"/>
<evidence type="ECO:0000313" key="1">
    <source>
        <dbReference type="EMBL" id="QCT06091.1"/>
    </source>
</evidence>
<keyword evidence="2" id="KW-1185">Reference proteome</keyword>